<gene>
    <name evidence="1" type="ORF">SDC9_208901</name>
</gene>
<protein>
    <submittedName>
        <fullName evidence="1">Uncharacterized protein</fullName>
    </submittedName>
</protein>
<evidence type="ECO:0000313" key="1">
    <source>
        <dbReference type="EMBL" id="MPN61167.1"/>
    </source>
</evidence>
<accession>A0A645JCV7</accession>
<dbReference type="EMBL" id="VSSQ01137382">
    <property type="protein sequence ID" value="MPN61167.1"/>
    <property type="molecule type" value="Genomic_DNA"/>
</dbReference>
<organism evidence="1">
    <name type="scientific">bioreactor metagenome</name>
    <dbReference type="NCBI Taxonomy" id="1076179"/>
    <lineage>
        <taxon>unclassified sequences</taxon>
        <taxon>metagenomes</taxon>
        <taxon>ecological metagenomes</taxon>
    </lineage>
</organism>
<sequence>MTETTAADGSINDINFCGTMKSGSQYSAIGEATESEIPTIPMRLSFITFTID</sequence>
<dbReference type="AlphaFoldDB" id="A0A645JCV7"/>
<reference evidence="1" key="1">
    <citation type="submission" date="2019-08" db="EMBL/GenBank/DDBJ databases">
        <authorList>
            <person name="Kucharzyk K."/>
            <person name="Murdoch R.W."/>
            <person name="Higgins S."/>
            <person name="Loffler F."/>
        </authorList>
    </citation>
    <scope>NUCLEOTIDE SEQUENCE</scope>
</reference>
<comment type="caution">
    <text evidence="1">The sequence shown here is derived from an EMBL/GenBank/DDBJ whole genome shotgun (WGS) entry which is preliminary data.</text>
</comment>
<name>A0A645JCV7_9ZZZZ</name>
<proteinExistence type="predicted"/>